<dbReference type="InterPro" id="IPR018244">
    <property type="entry name" value="Allrgn_V5/Tpx1_CS"/>
</dbReference>
<gene>
    <name evidence="1" type="ORF">OFUS_LOCUS6710</name>
</gene>
<dbReference type="Proteomes" id="UP000749559">
    <property type="component" value="Unassembled WGS sequence"/>
</dbReference>
<dbReference type="Gene3D" id="3.40.33.10">
    <property type="entry name" value="CAP"/>
    <property type="match status" value="1"/>
</dbReference>
<reference evidence="1" key="1">
    <citation type="submission" date="2022-03" db="EMBL/GenBank/DDBJ databases">
        <authorList>
            <person name="Martin C."/>
        </authorList>
    </citation>
    <scope>NUCLEOTIDE SEQUENCE</scope>
</reference>
<dbReference type="PANTHER" id="PTHR10334">
    <property type="entry name" value="CYSTEINE-RICH SECRETORY PROTEIN-RELATED"/>
    <property type="match status" value="1"/>
</dbReference>
<dbReference type="OrthoDB" id="674273at2759"/>
<name>A0A8J1Y8F2_OWEFU</name>
<dbReference type="InterPro" id="IPR035940">
    <property type="entry name" value="CAP_sf"/>
</dbReference>
<dbReference type="GO" id="GO:0005576">
    <property type="term" value="C:extracellular region"/>
    <property type="evidence" value="ECO:0007669"/>
    <property type="project" value="InterPro"/>
</dbReference>
<protein>
    <submittedName>
        <fullName evidence="1">Uncharacterized protein</fullName>
    </submittedName>
</protein>
<dbReference type="AlphaFoldDB" id="A0A8J1Y8F2"/>
<dbReference type="PROSITE" id="PS01186">
    <property type="entry name" value="EGF_2"/>
    <property type="match status" value="1"/>
</dbReference>
<dbReference type="PROSITE" id="PS01010">
    <property type="entry name" value="CRISP_2"/>
    <property type="match status" value="1"/>
</dbReference>
<dbReference type="SMART" id="SM00198">
    <property type="entry name" value="SCP"/>
    <property type="match status" value="1"/>
</dbReference>
<organism evidence="1 2">
    <name type="scientific">Owenia fusiformis</name>
    <name type="common">Polychaete worm</name>
    <dbReference type="NCBI Taxonomy" id="6347"/>
    <lineage>
        <taxon>Eukaryota</taxon>
        <taxon>Metazoa</taxon>
        <taxon>Spiralia</taxon>
        <taxon>Lophotrochozoa</taxon>
        <taxon>Annelida</taxon>
        <taxon>Polychaeta</taxon>
        <taxon>Sedentaria</taxon>
        <taxon>Canalipalpata</taxon>
        <taxon>Sabellida</taxon>
        <taxon>Oweniida</taxon>
        <taxon>Oweniidae</taxon>
        <taxon>Owenia</taxon>
    </lineage>
</organism>
<comment type="caution">
    <text evidence="1">The sequence shown here is derived from an EMBL/GenBank/DDBJ whole genome shotgun (WGS) entry which is preliminary data.</text>
</comment>
<dbReference type="EMBL" id="CAIIXF020000003">
    <property type="protein sequence ID" value="CAH1779956.1"/>
    <property type="molecule type" value="Genomic_DNA"/>
</dbReference>
<evidence type="ECO:0000313" key="1">
    <source>
        <dbReference type="EMBL" id="CAH1779956.1"/>
    </source>
</evidence>
<proteinExistence type="predicted"/>
<dbReference type="Pfam" id="PF00188">
    <property type="entry name" value="CAP"/>
    <property type="match status" value="1"/>
</dbReference>
<dbReference type="PRINTS" id="PR00837">
    <property type="entry name" value="V5TPXLIKE"/>
</dbReference>
<dbReference type="InterPro" id="IPR001283">
    <property type="entry name" value="CRISP-related"/>
</dbReference>
<dbReference type="InterPro" id="IPR000742">
    <property type="entry name" value="EGF"/>
</dbReference>
<dbReference type="PROSITE" id="PS01009">
    <property type="entry name" value="CRISP_1"/>
    <property type="match status" value="1"/>
</dbReference>
<dbReference type="SUPFAM" id="SSF55797">
    <property type="entry name" value="PR-1-like"/>
    <property type="match status" value="1"/>
</dbReference>
<sequence length="308" mass="33885">MTDLTQYLKRTFNIIIYMVTLHSMVRSDIQPYPDDVEISSNSAFGEVKVEKVSRTRHKRGAGDIRSTLVFDQKATIILAHNQARSSVSPKAADMLFMTWDDDLASMAQEWAEKCTWEHGNPERNPKPYSSIGQNLWAGTGSPSVNGAVNSWDNERRYYTFDTRACQSGKVCGHYTQVAWADSHKVGCGAARCTKNSPFSASTWNYVVCNYGPAGNYVGRHPYTKSSTSCSACPSDKPVCENNLCKPSGVCGGQTCFNNGKYVTSVCMCNCTTGWTGVTCQQSLSNHITASLLIPIVTFVLTVHGFGRM</sequence>
<dbReference type="InterPro" id="IPR014044">
    <property type="entry name" value="CAP_dom"/>
</dbReference>
<evidence type="ECO:0000313" key="2">
    <source>
        <dbReference type="Proteomes" id="UP000749559"/>
    </source>
</evidence>
<dbReference type="PROSITE" id="PS00022">
    <property type="entry name" value="EGF_1"/>
    <property type="match status" value="1"/>
</dbReference>
<accession>A0A8J1Y8F2</accession>
<keyword evidence="2" id="KW-1185">Reference proteome</keyword>